<dbReference type="PANTHER" id="PTHR33217">
    <property type="entry name" value="TRANSPOSASE FOR INSERTION SEQUENCE ELEMENT IS1081"/>
    <property type="match status" value="1"/>
</dbReference>
<evidence type="ECO:0000256" key="3">
    <source>
        <dbReference type="ARBA" id="ARBA00022578"/>
    </source>
</evidence>
<evidence type="ECO:0000313" key="8">
    <source>
        <dbReference type="Proteomes" id="UP001501170"/>
    </source>
</evidence>
<keyword evidence="5 6" id="KW-0233">DNA recombination</keyword>
<evidence type="ECO:0000256" key="6">
    <source>
        <dbReference type="RuleBase" id="RU365089"/>
    </source>
</evidence>
<name>A0ABN3HI04_9ACTN</name>
<dbReference type="NCBIfam" id="NF033543">
    <property type="entry name" value="transpos_IS256"/>
    <property type="match status" value="1"/>
</dbReference>
<reference evidence="7 8" key="1">
    <citation type="journal article" date="2019" name="Int. J. Syst. Evol. Microbiol.">
        <title>The Global Catalogue of Microorganisms (GCM) 10K type strain sequencing project: providing services to taxonomists for standard genome sequencing and annotation.</title>
        <authorList>
            <consortium name="The Broad Institute Genomics Platform"/>
            <consortium name="The Broad Institute Genome Sequencing Center for Infectious Disease"/>
            <person name="Wu L."/>
            <person name="Ma J."/>
        </authorList>
    </citation>
    <scope>NUCLEOTIDE SEQUENCE [LARGE SCALE GENOMIC DNA]</scope>
    <source>
        <strain evidence="7 8">JCM 16227</strain>
    </source>
</reference>
<dbReference type="PANTHER" id="PTHR33217:SF8">
    <property type="entry name" value="MUTATOR FAMILY TRANSPOSASE"/>
    <property type="match status" value="1"/>
</dbReference>
<comment type="function">
    <text evidence="1 6">Required for the transposition of the insertion element.</text>
</comment>
<evidence type="ECO:0000256" key="2">
    <source>
        <dbReference type="ARBA" id="ARBA00010961"/>
    </source>
</evidence>
<protein>
    <recommendedName>
        <fullName evidence="6">Mutator family transposase</fullName>
    </recommendedName>
</protein>
<keyword evidence="3 6" id="KW-0815">Transposition</keyword>
<dbReference type="Proteomes" id="UP001501170">
    <property type="component" value="Unassembled WGS sequence"/>
</dbReference>
<keyword evidence="6" id="KW-0814">Transposable element</keyword>
<comment type="caution">
    <text evidence="7">The sequence shown here is derived from an EMBL/GenBank/DDBJ whole genome shotgun (WGS) entry which is preliminary data.</text>
</comment>
<gene>
    <name evidence="7" type="ORF">GCM10009855_21160</name>
</gene>
<sequence length="217" mass="24308">MCAELRNRGVADVLIVCCDGLTGFAEAVEATWPQATVQTCVVHLIRASMRFVGYGDRKTVAALLKPVYQAPTEQAAADALEVFADSDLGRKYPSAVKTFRDAWERSIPFLAFPPELRRVIYTTNSIESLNYQLRKVTKNRGHFPNDQAAMKLLWMAICNIEDKRARDRATERGLPAAKRRASGRLVEGAVTTNWKRALEQLSLAYPDRSTITYKPNT</sequence>
<evidence type="ECO:0000313" key="7">
    <source>
        <dbReference type="EMBL" id="GAA2380913.1"/>
    </source>
</evidence>
<dbReference type="InterPro" id="IPR001207">
    <property type="entry name" value="Transposase_mutator"/>
</dbReference>
<evidence type="ECO:0000256" key="4">
    <source>
        <dbReference type="ARBA" id="ARBA00023125"/>
    </source>
</evidence>
<accession>A0ABN3HI04</accession>
<comment type="similarity">
    <text evidence="2 6">Belongs to the transposase mutator family.</text>
</comment>
<keyword evidence="8" id="KW-1185">Reference proteome</keyword>
<evidence type="ECO:0000256" key="5">
    <source>
        <dbReference type="ARBA" id="ARBA00023172"/>
    </source>
</evidence>
<evidence type="ECO:0000256" key="1">
    <source>
        <dbReference type="ARBA" id="ARBA00002190"/>
    </source>
</evidence>
<dbReference type="PROSITE" id="PS01007">
    <property type="entry name" value="TRANSPOSASE_MUTATOR"/>
    <property type="match status" value="1"/>
</dbReference>
<keyword evidence="4 6" id="KW-0238">DNA-binding</keyword>
<organism evidence="7 8">
    <name type="scientific">Gordonia cholesterolivorans</name>
    <dbReference type="NCBI Taxonomy" id="559625"/>
    <lineage>
        <taxon>Bacteria</taxon>
        <taxon>Bacillati</taxon>
        <taxon>Actinomycetota</taxon>
        <taxon>Actinomycetes</taxon>
        <taxon>Mycobacteriales</taxon>
        <taxon>Gordoniaceae</taxon>
        <taxon>Gordonia</taxon>
    </lineage>
</organism>
<proteinExistence type="inferred from homology"/>
<dbReference type="EMBL" id="BAAARB010000010">
    <property type="protein sequence ID" value="GAA2380913.1"/>
    <property type="molecule type" value="Genomic_DNA"/>
</dbReference>
<dbReference type="Pfam" id="PF00872">
    <property type="entry name" value="Transposase_mut"/>
    <property type="match status" value="1"/>
</dbReference>